<dbReference type="GeneID" id="25788513"/>
<dbReference type="OMA" id="QFWDENG"/>
<dbReference type="STRING" id="413071.G9N6C5"/>
<name>G9N6C5_HYPVG</name>
<protein>
    <recommendedName>
        <fullName evidence="1">Nucleoside phosphorylase domain-containing protein</fullName>
    </recommendedName>
</protein>
<dbReference type="InterPro" id="IPR035994">
    <property type="entry name" value="Nucleoside_phosphorylase_sf"/>
</dbReference>
<dbReference type="eggNOG" id="ENOG502R7R2">
    <property type="taxonomic scope" value="Eukaryota"/>
</dbReference>
<reference evidence="2 3" key="1">
    <citation type="journal article" date="2011" name="Genome Biol.">
        <title>Comparative genome sequence analysis underscores mycoparasitism as the ancestral life style of Trichoderma.</title>
        <authorList>
            <person name="Kubicek C.P."/>
            <person name="Herrera-Estrella A."/>
            <person name="Seidl-Seiboth V."/>
            <person name="Martinez D.A."/>
            <person name="Druzhinina I.S."/>
            <person name="Thon M."/>
            <person name="Zeilinger S."/>
            <person name="Casas-Flores S."/>
            <person name="Horwitz B.A."/>
            <person name="Mukherjee P.K."/>
            <person name="Mukherjee M."/>
            <person name="Kredics L."/>
            <person name="Alcaraz L.D."/>
            <person name="Aerts A."/>
            <person name="Antal Z."/>
            <person name="Atanasova L."/>
            <person name="Cervantes-Badillo M.G."/>
            <person name="Challacombe J."/>
            <person name="Chertkov O."/>
            <person name="McCluskey K."/>
            <person name="Coulpier F."/>
            <person name="Deshpande N."/>
            <person name="von Doehren H."/>
            <person name="Ebbole D.J."/>
            <person name="Esquivel-Naranjo E.U."/>
            <person name="Fekete E."/>
            <person name="Flipphi M."/>
            <person name="Glaser F."/>
            <person name="Gomez-Rodriguez E.Y."/>
            <person name="Gruber S."/>
            <person name="Han C."/>
            <person name="Henrissat B."/>
            <person name="Hermosa R."/>
            <person name="Hernandez-Onate M."/>
            <person name="Karaffa L."/>
            <person name="Kosti I."/>
            <person name="Le Crom S."/>
            <person name="Lindquist E."/>
            <person name="Lucas S."/>
            <person name="Luebeck M."/>
            <person name="Luebeck P.S."/>
            <person name="Margeot A."/>
            <person name="Metz B."/>
            <person name="Misra M."/>
            <person name="Nevalainen H."/>
            <person name="Omann M."/>
            <person name="Packer N."/>
            <person name="Perrone G."/>
            <person name="Uresti-Rivera E.E."/>
            <person name="Salamov A."/>
            <person name="Schmoll M."/>
            <person name="Seiboth B."/>
            <person name="Shapiro H."/>
            <person name="Sukno S."/>
            <person name="Tamayo-Ramos J.A."/>
            <person name="Tisch D."/>
            <person name="Wiest A."/>
            <person name="Wilkinson H.H."/>
            <person name="Zhang M."/>
            <person name="Coutinho P.M."/>
            <person name="Kenerley C.M."/>
            <person name="Monte E."/>
            <person name="Baker S.E."/>
            <person name="Grigoriev I.V."/>
        </authorList>
    </citation>
    <scope>NUCLEOTIDE SEQUENCE [LARGE SCALE GENOMIC DNA]</scope>
    <source>
        <strain evidence="3">Gv29-8 / FGSC 10586</strain>
    </source>
</reference>
<organism evidence="2 3">
    <name type="scientific">Hypocrea virens (strain Gv29-8 / FGSC 10586)</name>
    <name type="common">Gliocladium virens</name>
    <name type="synonym">Trichoderma virens</name>
    <dbReference type="NCBI Taxonomy" id="413071"/>
    <lineage>
        <taxon>Eukaryota</taxon>
        <taxon>Fungi</taxon>
        <taxon>Dikarya</taxon>
        <taxon>Ascomycota</taxon>
        <taxon>Pezizomycotina</taxon>
        <taxon>Sordariomycetes</taxon>
        <taxon>Hypocreomycetidae</taxon>
        <taxon>Hypocreales</taxon>
        <taxon>Hypocreaceae</taxon>
        <taxon>Trichoderma</taxon>
    </lineage>
</organism>
<gene>
    <name evidence="2" type="ORF">TRIVIDRAFT_16112</name>
</gene>
<dbReference type="InterPro" id="IPR053137">
    <property type="entry name" value="NLR-like"/>
</dbReference>
<evidence type="ECO:0000313" key="2">
    <source>
        <dbReference type="EMBL" id="EHK17687.1"/>
    </source>
</evidence>
<dbReference type="OrthoDB" id="20872at2759"/>
<accession>G9N6C5</accession>
<dbReference type="PANTHER" id="PTHR46082">
    <property type="entry name" value="ATP/GTP-BINDING PROTEIN-RELATED"/>
    <property type="match status" value="1"/>
</dbReference>
<dbReference type="VEuPathDB" id="FungiDB:TRIVIDRAFT_16112"/>
<dbReference type="InParanoid" id="G9N6C5"/>
<dbReference type="PANTHER" id="PTHR46082:SF6">
    <property type="entry name" value="AAA+ ATPASE DOMAIN-CONTAINING PROTEIN-RELATED"/>
    <property type="match status" value="1"/>
</dbReference>
<dbReference type="GO" id="GO:0003824">
    <property type="term" value="F:catalytic activity"/>
    <property type="evidence" value="ECO:0007669"/>
    <property type="project" value="InterPro"/>
</dbReference>
<dbReference type="HOGENOM" id="CLU_000288_34_22_1"/>
<feature type="non-terminal residue" evidence="2">
    <location>
        <position position="343"/>
    </location>
</feature>
<dbReference type="RefSeq" id="XP_013951603.1">
    <property type="nucleotide sequence ID" value="XM_014096128.1"/>
</dbReference>
<feature type="domain" description="Nucleoside phosphorylase" evidence="1">
    <location>
        <begin position="13"/>
        <end position="130"/>
    </location>
</feature>
<evidence type="ECO:0000259" key="1">
    <source>
        <dbReference type="Pfam" id="PF01048"/>
    </source>
</evidence>
<dbReference type="SUPFAM" id="SSF53167">
    <property type="entry name" value="Purine and uridine phosphorylases"/>
    <property type="match status" value="1"/>
</dbReference>
<keyword evidence="3" id="KW-1185">Reference proteome</keyword>
<dbReference type="Pfam" id="PF01048">
    <property type="entry name" value="PNP_UDP_1"/>
    <property type="match status" value="1"/>
</dbReference>
<dbReference type="Gene3D" id="3.40.50.1580">
    <property type="entry name" value="Nucleoside phosphorylase domain"/>
    <property type="match status" value="1"/>
</dbReference>
<dbReference type="AlphaFoldDB" id="G9N6C5"/>
<sequence>MATPPASRDEFEVALICSLPLEYNAVSLLFDQFWDENGDQYGRAIGDLNTYTTGRFGNFDAVLVLLQNTGQVSAASATASLRSSYPGLRLVILTGICGGVPFPDTGDEILLGDVVISKTVVQYDHGEQYPNNFVAKDTTEDILGRPNKDIRGLVTIFETDLARERLQTRAAVLLEQIQDLPAKGDRRKADTYQYPGAVNDRLFEANCRHEHRLIPQWSCDEYRSPVCDIPGCNNTHDVKRQRLEEKRQLEQQGCSNSSIFVGRFGSGDRVLKSGEDRDWNAKRYGILAYDMEGAGVWDELPCIIVKGVCDYADGHLGKLWQNFAAATAACVAKGLVERYTRTD</sequence>
<dbReference type="EMBL" id="ABDF02000088">
    <property type="protein sequence ID" value="EHK17687.1"/>
    <property type="molecule type" value="Genomic_DNA"/>
</dbReference>
<dbReference type="InterPro" id="IPR000845">
    <property type="entry name" value="Nucleoside_phosphorylase_d"/>
</dbReference>
<dbReference type="GO" id="GO:0009116">
    <property type="term" value="P:nucleoside metabolic process"/>
    <property type="evidence" value="ECO:0007669"/>
    <property type="project" value="InterPro"/>
</dbReference>
<evidence type="ECO:0000313" key="3">
    <source>
        <dbReference type="Proteomes" id="UP000007115"/>
    </source>
</evidence>
<comment type="caution">
    <text evidence="2">The sequence shown here is derived from an EMBL/GenBank/DDBJ whole genome shotgun (WGS) entry which is preliminary data.</text>
</comment>
<proteinExistence type="predicted"/>
<dbReference type="Proteomes" id="UP000007115">
    <property type="component" value="Unassembled WGS sequence"/>
</dbReference>